<comment type="caution">
    <text evidence="2">The sequence shown here is derived from an EMBL/GenBank/DDBJ whole genome shotgun (WGS) entry which is preliminary data.</text>
</comment>
<reference evidence="2 3" key="1">
    <citation type="submission" date="2020-08" db="EMBL/GenBank/DDBJ databases">
        <title>Genomic Encyclopedia of Type Strains, Phase IV (KMG-IV): sequencing the most valuable type-strain genomes for metagenomic binning, comparative biology and taxonomic classification.</title>
        <authorList>
            <person name="Goeker M."/>
        </authorList>
    </citation>
    <scope>NUCLEOTIDE SEQUENCE [LARGE SCALE GENOMIC DNA]</scope>
    <source>
        <strain evidence="2 3">DSM 44197</strain>
    </source>
</reference>
<feature type="compositionally biased region" description="Low complexity" evidence="1">
    <location>
        <begin position="1"/>
        <end position="25"/>
    </location>
</feature>
<organism evidence="2 3">
    <name type="scientific">Actinomadura namibiensis</name>
    <dbReference type="NCBI Taxonomy" id="182080"/>
    <lineage>
        <taxon>Bacteria</taxon>
        <taxon>Bacillati</taxon>
        <taxon>Actinomycetota</taxon>
        <taxon>Actinomycetes</taxon>
        <taxon>Streptosporangiales</taxon>
        <taxon>Thermomonosporaceae</taxon>
        <taxon>Actinomadura</taxon>
    </lineage>
</organism>
<protein>
    <submittedName>
        <fullName evidence="2">Uncharacterized protein</fullName>
    </submittedName>
</protein>
<gene>
    <name evidence="2" type="ORF">HNR61_005595</name>
</gene>
<keyword evidence="3" id="KW-1185">Reference proteome</keyword>
<evidence type="ECO:0000313" key="3">
    <source>
        <dbReference type="Proteomes" id="UP000572680"/>
    </source>
</evidence>
<sequence length="111" mass="12073">MPTTTTTSTPATATSATSATSSTPSGPLPMEPRGFAELADQVAQVLEQHGVSVYHSWERQRLDQTLWEFIHPDLADSLANPYHDCTRHCVLDNCECRTERDCPNACGGGPQ</sequence>
<dbReference type="Proteomes" id="UP000572680">
    <property type="component" value="Unassembled WGS sequence"/>
</dbReference>
<feature type="region of interest" description="Disordered" evidence="1">
    <location>
        <begin position="1"/>
        <end position="33"/>
    </location>
</feature>
<evidence type="ECO:0000256" key="1">
    <source>
        <dbReference type="SAM" id="MobiDB-lite"/>
    </source>
</evidence>
<proteinExistence type="predicted"/>
<name>A0A7W3LTB8_ACTNM</name>
<dbReference type="AlphaFoldDB" id="A0A7W3LTB8"/>
<evidence type="ECO:0000313" key="2">
    <source>
        <dbReference type="EMBL" id="MBA8953941.1"/>
    </source>
</evidence>
<accession>A0A7W3LTB8</accession>
<dbReference type="EMBL" id="JACJIA010000008">
    <property type="protein sequence ID" value="MBA8953941.1"/>
    <property type="molecule type" value="Genomic_DNA"/>
</dbReference>
<dbReference type="RefSeq" id="WP_182846103.1">
    <property type="nucleotide sequence ID" value="NZ_BAAALP010000001.1"/>
</dbReference>